<dbReference type="GeneID" id="5476892"/>
<sequence length="216" mass="24003">MCDASIGTGVNFVSLADVKPGTRRVALKGVIVELLDDPPQSATHIRDHKYFYRFSDSTASVELAVPHGILQDLVSKNFNRIDIISGHNVDFIDQVLLPDAIPNRVRGLDGSGFTTKESEGVTMNFVRGEPRNIGSEFAEDSDWNGWSEDEKEDSLKWLLQPGDVIAIHASTAWSHGHLVIIPTTSIHESIMKVGRLFTKFKLEPNLSKLYTSTREQ</sequence>
<proteinExistence type="predicted"/>
<reference evidence="1 2" key="1">
    <citation type="journal article" date="2007" name="PLoS Pathog.">
        <title>Genome sequence of Babesia bovis and comparative analysis of apicomplexan hemoprotozoa.</title>
        <authorList>
            <person name="Brayton K.A."/>
            <person name="Lau A.O.T."/>
            <person name="Herndon D.R."/>
            <person name="Hannick L."/>
            <person name="Kappmeyer L.S."/>
            <person name="Berens S.J."/>
            <person name="Bidwell S.L."/>
            <person name="Brown W.C."/>
            <person name="Crabtree J."/>
            <person name="Fadrosh D."/>
            <person name="Feldblum T."/>
            <person name="Forberger H.A."/>
            <person name="Haas B.J."/>
            <person name="Howell J.M."/>
            <person name="Khouri H."/>
            <person name="Koo H."/>
            <person name="Mann D.J."/>
            <person name="Norimine J."/>
            <person name="Paulsen I.T."/>
            <person name="Radune D."/>
            <person name="Ren Q."/>
            <person name="Smith R.K. Jr."/>
            <person name="Suarez C.E."/>
            <person name="White O."/>
            <person name="Wortman J.R."/>
            <person name="Knowles D.P. Jr."/>
            <person name="McElwain T.F."/>
            <person name="Nene V.M."/>
        </authorList>
    </citation>
    <scope>NUCLEOTIDE SEQUENCE [LARGE SCALE GENOMIC DNA]</scope>
    <source>
        <strain evidence="1">T2Bo</strain>
    </source>
</reference>
<keyword evidence="2" id="KW-1185">Reference proteome</keyword>
<evidence type="ECO:0000313" key="2">
    <source>
        <dbReference type="Proteomes" id="UP000002173"/>
    </source>
</evidence>
<organism evidence="1 2">
    <name type="scientific">Babesia bovis</name>
    <dbReference type="NCBI Taxonomy" id="5865"/>
    <lineage>
        <taxon>Eukaryota</taxon>
        <taxon>Sar</taxon>
        <taxon>Alveolata</taxon>
        <taxon>Apicomplexa</taxon>
        <taxon>Aconoidasida</taxon>
        <taxon>Piroplasmida</taxon>
        <taxon>Babesiidae</taxon>
        <taxon>Babesia</taxon>
    </lineage>
</organism>
<accession>A7AX48</accession>
<evidence type="ECO:0000313" key="1">
    <source>
        <dbReference type="EMBL" id="EDO05121.1"/>
    </source>
</evidence>
<protein>
    <submittedName>
        <fullName evidence="1">Uncharacterized protein</fullName>
    </submittedName>
</protein>
<dbReference type="RefSeq" id="XP_001608689.1">
    <property type="nucleotide sequence ID" value="XM_001608639.1"/>
</dbReference>
<reference evidence="2" key="3">
    <citation type="journal article" date="2021" name="Int. J. Parasitol.">
        <title>Comparative analysis of gene expression between Babesia bovis blood stages and kinetes allowed by improved genome annotation.</title>
        <authorList>
            <person name="Ueti M.W."/>
            <person name="Johnson W.C."/>
            <person name="Kappmeyer L.S."/>
            <person name="Herndon D.R."/>
            <person name="Mousel M.R."/>
            <person name="Reif K.E."/>
            <person name="Taus N.S."/>
            <person name="Ifeonu O.O."/>
            <person name="Silva J.C."/>
            <person name="Suarez C.E."/>
            <person name="Brayton K.A."/>
        </authorList>
    </citation>
    <scope>NUCLEOTIDE SEQUENCE [LARGE SCALE GENOMIC DNA]</scope>
</reference>
<gene>
    <name evidence="1" type="ORF">BBOV_I000270</name>
</gene>
<dbReference type="VEuPathDB" id="PiroplasmaDB:BBOV_I000270"/>
<dbReference type="Proteomes" id="UP000002173">
    <property type="component" value="Unassembled WGS sequence"/>
</dbReference>
<dbReference type="InParanoid" id="A7AX48"/>
<dbReference type="eggNOG" id="ENOG502SWBT">
    <property type="taxonomic scope" value="Eukaryota"/>
</dbReference>
<name>A7AX48_BABBO</name>
<dbReference type="AlphaFoldDB" id="A7AX48"/>
<dbReference type="KEGG" id="bbo:BBOV_I000270"/>
<reference evidence="2" key="2">
    <citation type="journal article" date="2020" name="Data Brief">
        <title>Transcriptome dataset of Babesia bovis life stages within vertebrate and invertebrate hosts.</title>
        <authorList>
            <person name="Ueti M.W."/>
            <person name="Johnson W.C."/>
            <person name="Kappmeyer L.S."/>
            <person name="Herndon D.R."/>
            <person name="Mousel M.R."/>
            <person name="Reif K.E."/>
            <person name="Taus N.S."/>
            <person name="Ifeonu O.O."/>
            <person name="Silva J.C."/>
            <person name="Suarez C.E."/>
            <person name="Brayton K.A."/>
        </authorList>
    </citation>
    <scope>NUCLEOTIDE SEQUENCE [LARGE SCALE GENOMIC DNA]</scope>
</reference>
<dbReference type="EMBL" id="AAXT01000006">
    <property type="protein sequence ID" value="EDO05121.1"/>
    <property type="molecule type" value="Genomic_DNA"/>
</dbReference>
<comment type="caution">
    <text evidence="1">The sequence shown here is derived from an EMBL/GenBank/DDBJ whole genome shotgun (WGS) entry which is preliminary data.</text>
</comment>
<dbReference type="OMA" id="MGKMVIM"/>